<reference evidence="1" key="1">
    <citation type="submission" date="2023-07" db="EMBL/GenBank/DDBJ databases">
        <title>Black Yeasts Isolated from many extreme environments.</title>
        <authorList>
            <person name="Coleine C."/>
            <person name="Stajich J.E."/>
            <person name="Selbmann L."/>
        </authorList>
    </citation>
    <scope>NUCLEOTIDE SEQUENCE</scope>
    <source>
        <strain evidence="1">CCFEE 5714</strain>
    </source>
</reference>
<dbReference type="EMBL" id="JAUTXU010000253">
    <property type="protein sequence ID" value="KAK3691962.1"/>
    <property type="molecule type" value="Genomic_DNA"/>
</dbReference>
<proteinExistence type="predicted"/>
<gene>
    <name evidence="1" type="ORF">LTR37_018322</name>
</gene>
<comment type="caution">
    <text evidence="1">The sequence shown here is derived from an EMBL/GenBank/DDBJ whole genome shotgun (WGS) entry which is preliminary data.</text>
</comment>
<dbReference type="Proteomes" id="UP001281147">
    <property type="component" value="Unassembled WGS sequence"/>
</dbReference>
<evidence type="ECO:0000313" key="2">
    <source>
        <dbReference type="Proteomes" id="UP001281147"/>
    </source>
</evidence>
<evidence type="ECO:0000313" key="1">
    <source>
        <dbReference type="EMBL" id="KAK3691962.1"/>
    </source>
</evidence>
<keyword evidence="2" id="KW-1185">Reference proteome</keyword>
<organism evidence="1 2">
    <name type="scientific">Vermiconidia calcicola</name>
    <dbReference type="NCBI Taxonomy" id="1690605"/>
    <lineage>
        <taxon>Eukaryota</taxon>
        <taxon>Fungi</taxon>
        <taxon>Dikarya</taxon>
        <taxon>Ascomycota</taxon>
        <taxon>Pezizomycotina</taxon>
        <taxon>Dothideomycetes</taxon>
        <taxon>Dothideomycetidae</taxon>
        <taxon>Mycosphaerellales</taxon>
        <taxon>Extremaceae</taxon>
        <taxon>Vermiconidia</taxon>
    </lineage>
</organism>
<name>A0ACC3MHB0_9PEZI</name>
<accession>A0ACC3MHB0</accession>
<sequence>MSSATRLISPTILIPALFTLICSYVVIGGIVNYRKLRQFKGPPLAGISRAWLFYQEVRARSNKAQYAAIEKYGSPARIGPDLLITDDADLVRHMNAPGSRWTRGPWYEGVRLDPRLDSVFSTRDERVHADLKAREAGGYNGRDIDTLEPDIDVRVVDVCELIKRSYNGVSMDIASISRFFTLDVLSTVAFGAPFGFLAENRDLWDYNKESGNFILILALVVQHRFFRWIFFRPWFQALMGPKPTDKTGMGPMLAFAQKHVAERYGRDRKVKKDMLGHFVHKGLSQLQCEVEAELQIVAGSDSTTTVLRCTLFLIIGNPVAYMKLRAEIDANTGNMSYPVVKYNEAQKLPYLVACIWEGMRLYPPLFGFKEKCSPPGGETVKGIFYPEGVKMAICDDAMCRNKAIFGEDANIFRPERWIEASEEARKRFMRVVDSIFGSGRFLCLGRHIAMMELHKAFVELFRKFDWAIADPMRGVDNVSHNIHLQSNMNVVAWPRG</sequence>
<protein>
    <submittedName>
        <fullName evidence="1">Uncharacterized protein</fullName>
    </submittedName>
</protein>